<sequence length="106" mass="12047">MDSTWYEGFVLRKQKARRQNASQGPQRPDSGGSGRNAQMSRSVSETILLPRPVQALKPNLSSTALEFLDRQAKHRSFSLRQGLSKCQIEVRREMHSSDDVKFWGAK</sequence>
<organism evidence="2 3">
    <name type="scientific">Polarella glacialis</name>
    <name type="common">Dinoflagellate</name>
    <dbReference type="NCBI Taxonomy" id="89957"/>
    <lineage>
        <taxon>Eukaryota</taxon>
        <taxon>Sar</taxon>
        <taxon>Alveolata</taxon>
        <taxon>Dinophyceae</taxon>
        <taxon>Suessiales</taxon>
        <taxon>Suessiaceae</taxon>
        <taxon>Polarella</taxon>
    </lineage>
</organism>
<evidence type="ECO:0000256" key="1">
    <source>
        <dbReference type="SAM" id="MobiDB-lite"/>
    </source>
</evidence>
<gene>
    <name evidence="2" type="ORF">PGLA2088_LOCUS16142</name>
</gene>
<comment type="caution">
    <text evidence="2">The sequence shown here is derived from an EMBL/GenBank/DDBJ whole genome shotgun (WGS) entry which is preliminary data.</text>
</comment>
<accession>A0A813J6H1</accession>
<evidence type="ECO:0000313" key="2">
    <source>
        <dbReference type="EMBL" id="CAE8666085.1"/>
    </source>
</evidence>
<protein>
    <submittedName>
        <fullName evidence="2">Uncharacterized protein</fullName>
    </submittedName>
</protein>
<dbReference type="EMBL" id="CAJNNW010020334">
    <property type="protein sequence ID" value="CAE8666085.1"/>
    <property type="molecule type" value="Genomic_DNA"/>
</dbReference>
<feature type="region of interest" description="Disordered" evidence="1">
    <location>
        <begin position="13"/>
        <end position="46"/>
    </location>
</feature>
<name>A0A813J6H1_POLGL</name>
<reference evidence="2" key="1">
    <citation type="submission" date="2021-02" db="EMBL/GenBank/DDBJ databases">
        <authorList>
            <person name="Dougan E. K."/>
            <person name="Rhodes N."/>
            <person name="Thang M."/>
            <person name="Chan C."/>
        </authorList>
    </citation>
    <scope>NUCLEOTIDE SEQUENCE</scope>
</reference>
<dbReference type="Proteomes" id="UP000626109">
    <property type="component" value="Unassembled WGS sequence"/>
</dbReference>
<feature type="non-terminal residue" evidence="2">
    <location>
        <position position="106"/>
    </location>
</feature>
<evidence type="ECO:0000313" key="3">
    <source>
        <dbReference type="Proteomes" id="UP000626109"/>
    </source>
</evidence>
<dbReference type="AlphaFoldDB" id="A0A813J6H1"/>
<proteinExistence type="predicted"/>
<feature type="compositionally biased region" description="Polar residues" evidence="1">
    <location>
        <begin position="35"/>
        <end position="45"/>
    </location>
</feature>